<dbReference type="OrthoDB" id="4479880at2"/>
<accession>F6EJF0</accession>
<dbReference type="AlphaFoldDB" id="F6EJF0"/>
<dbReference type="InterPro" id="IPR046543">
    <property type="entry name" value="DUF6802"/>
</dbReference>
<feature type="domain" description="DUF6802" evidence="1">
    <location>
        <begin position="23"/>
        <end position="101"/>
    </location>
</feature>
<dbReference type="HOGENOM" id="CLU_2271512_0_0_11"/>
<sequence length="102" mass="10749">MWTPDELGGAECLGALVDGTSLELCRSELLNPTIDMTGDGVFDSGRMVESDTVFLATDRTGDGFADTVTRIGPDGTYEVWQVSESAASGSAQWRLDDGGLLA</sequence>
<organism evidence="2 3">
    <name type="scientific">Hoyosella subflava (strain DSM 45089 / JCM 17490 / NBRC 109087 / DQS3-9A1)</name>
    <name type="common">Amycolicicoccus subflavus</name>
    <dbReference type="NCBI Taxonomy" id="443218"/>
    <lineage>
        <taxon>Bacteria</taxon>
        <taxon>Bacillati</taxon>
        <taxon>Actinomycetota</taxon>
        <taxon>Actinomycetes</taxon>
        <taxon>Mycobacteriales</taxon>
        <taxon>Hoyosellaceae</taxon>
        <taxon>Hoyosella</taxon>
    </lineage>
</organism>
<dbReference type="Proteomes" id="UP000009235">
    <property type="component" value="Chromosome"/>
</dbReference>
<gene>
    <name evidence="2" type="ordered locus">AS9A_4132</name>
</gene>
<dbReference type="KEGG" id="asd:AS9A_4132"/>
<keyword evidence="3" id="KW-1185">Reference proteome</keyword>
<reference evidence="2 3" key="1">
    <citation type="journal article" date="2011" name="J. Bacteriol.">
        <title>Complete genome sequence of Amycolicicoccus subflavus DQS3-9A1T, an actinomycete isolated from crude oil-polluted soil.</title>
        <authorList>
            <person name="Cai M."/>
            <person name="Chen W.M."/>
            <person name="Nie Y."/>
            <person name="Chi C.Q."/>
            <person name="Wang Y.N."/>
            <person name="Tang Y.Q."/>
            <person name="Li G.Y."/>
            <person name="Wu X.L."/>
        </authorList>
    </citation>
    <scope>NUCLEOTIDE SEQUENCE [LARGE SCALE GENOMIC DNA]</scope>
    <source>
        <strain evidence="3">DSM 45089 / DQS3-9A1</strain>
    </source>
</reference>
<dbReference type="Pfam" id="PF20615">
    <property type="entry name" value="DUF6802"/>
    <property type="match status" value="1"/>
</dbReference>
<protein>
    <recommendedName>
        <fullName evidence="1">DUF6802 domain-containing protein</fullName>
    </recommendedName>
</protein>
<proteinExistence type="predicted"/>
<dbReference type="RefSeq" id="WP_013808915.1">
    <property type="nucleotide sequence ID" value="NC_015564.1"/>
</dbReference>
<evidence type="ECO:0000313" key="2">
    <source>
        <dbReference type="EMBL" id="AEF42566.1"/>
    </source>
</evidence>
<dbReference type="EMBL" id="CP002786">
    <property type="protein sequence ID" value="AEF42566.1"/>
    <property type="molecule type" value="Genomic_DNA"/>
</dbReference>
<evidence type="ECO:0000259" key="1">
    <source>
        <dbReference type="Pfam" id="PF20615"/>
    </source>
</evidence>
<name>F6EJF0_HOYSD</name>
<evidence type="ECO:0000313" key="3">
    <source>
        <dbReference type="Proteomes" id="UP000009235"/>
    </source>
</evidence>